<keyword evidence="2" id="KW-0812">Transmembrane</keyword>
<dbReference type="Proteomes" id="UP000663824">
    <property type="component" value="Unassembled WGS sequence"/>
</dbReference>
<reference evidence="3" key="1">
    <citation type="submission" date="2021-02" db="EMBL/GenBank/DDBJ databases">
        <authorList>
            <person name="Nowell W R."/>
        </authorList>
    </citation>
    <scope>NUCLEOTIDE SEQUENCE</scope>
</reference>
<accession>A0A814T297</accession>
<keyword evidence="2" id="KW-1133">Transmembrane helix</keyword>
<dbReference type="Proteomes" id="UP000663834">
    <property type="component" value="Unassembled WGS sequence"/>
</dbReference>
<evidence type="ECO:0000313" key="5">
    <source>
        <dbReference type="EMBL" id="CAF1993670.1"/>
    </source>
</evidence>
<organism evidence="3 11">
    <name type="scientific">Rotaria magnacalcarata</name>
    <dbReference type="NCBI Taxonomy" id="392030"/>
    <lineage>
        <taxon>Eukaryota</taxon>
        <taxon>Metazoa</taxon>
        <taxon>Spiralia</taxon>
        <taxon>Gnathifera</taxon>
        <taxon>Rotifera</taxon>
        <taxon>Eurotatoria</taxon>
        <taxon>Bdelloidea</taxon>
        <taxon>Philodinida</taxon>
        <taxon>Philodinidae</taxon>
        <taxon>Rotaria</taxon>
    </lineage>
</organism>
<evidence type="ECO:0000256" key="2">
    <source>
        <dbReference type="SAM" id="Phobius"/>
    </source>
</evidence>
<keyword evidence="2" id="KW-0472">Membrane</keyword>
<name>A0A814T297_9BILA</name>
<dbReference type="Proteomes" id="UP000676336">
    <property type="component" value="Unassembled WGS sequence"/>
</dbReference>
<dbReference type="EMBL" id="CAJOBF010001794">
    <property type="protein sequence ID" value="CAF3984224.1"/>
    <property type="molecule type" value="Genomic_DNA"/>
</dbReference>
<dbReference type="EMBL" id="CAJOBJ010003593">
    <property type="protein sequence ID" value="CAF3970989.1"/>
    <property type="molecule type" value="Genomic_DNA"/>
</dbReference>
<sequence>MTILFANIHGQCLVLNHNTENNSINHCALHEFVHQGYARCLRCYMNEPMISLKNITTAENCSSLSDLHCMDLYFHDTHSYRNLSLENIHVINNLFDKEIENNLAKQNSLNIHIKYDTLEVFSLATFRSLDNIKNRRFHGIQFELNNRDSQSKLKINDDLQNMTLYALQITMNCDAHGLYQYNYVRGTKHPSPLGFIKCEIQTTVSKMTSSIITKIAYKTSSTIILSTESTENIQNKFIVLSLVGSGSFVFCCILAGCSYLLFKQHNQKNDTHFQRRANIHHYYTECLQCTIQTLIQNEQIKFEETNQCLTIELQCIQLMFDNEKIFEDFFQFHQHFIYDLFNKDNGTNQNTLHVTIKENTIEEIDCEYIENIFLLKYQAYRALFFELHIQNQTIKINPNLLNITRFSIKIILMCGNKTKPIQTIYIIHNHKITLESEQESCSSIFIPSTMSVTSTIISESSSNEVLSILHEKSKHIIRIITLLISCLLCILLSLIFYCFKRRKHRYSTSSTMTISSNAPSTSHDISAETPLSVNDTPKLNSKLERSFSRMRALQLLEDDI</sequence>
<dbReference type="OrthoDB" id="10046013at2759"/>
<evidence type="ECO:0000313" key="4">
    <source>
        <dbReference type="EMBL" id="CAF1683400.1"/>
    </source>
</evidence>
<dbReference type="EMBL" id="CAJNRE010002824">
    <property type="protein sequence ID" value="CAF1993670.1"/>
    <property type="molecule type" value="Genomic_DNA"/>
</dbReference>
<evidence type="ECO:0000256" key="1">
    <source>
        <dbReference type="SAM" id="MobiDB-lite"/>
    </source>
</evidence>
<evidence type="ECO:0000313" key="7">
    <source>
        <dbReference type="EMBL" id="CAF3970989.1"/>
    </source>
</evidence>
<dbReference type="AlphaFoldDB" id="A0A814T297"/>
<evidence type="ECO:0000313" key="3">
    <source>
        <dbReference type="EMBL" id="CAF1154194.1"/>
    </source>
</evidence>
<dbReference type="EMBL" id="CAJOBH010005253">
    <property type="protein sequence ID" value="CAF4018342.1"/>
    <property type="molecule type" value="Genomic_DNA"/>
</dbReference>
<evidence type="ECO:0000313" key="9">
    <source>
        <dbReference type="EMBL" id="CAF4018342.1"/>
    </source>
</evidence>
<comment type="caution">
    <text evidence="3">The sequence shown here is derived from an EMBL/GenBank/DDBJ whole genome shotgun (WGS) entry which is preliminary data.</text>
</comment>
<dbReference type="Proteomes" id="UP000681967">
    <property type="component" value="Unassembled WGS sequence"/>
</dbReference>
<evidence type="ECO:0000313" key="10">
    <source>
        <dbReference type="EMBL" id="CAF4018612.1"/>
    </source>
</evidence>
<feature type="region of interest" description="Disordered" evidence="1">
    <location>
        <begin position="510"/>
        <end position="529"/>
    </location>
</feature>
<evidence type="ECO:0000313" key="11">
    <source>
        <dbReference type="Proteomes" id="UP000663855"/>
    </source>
</evidence>
<dbReference type="Proteomes" id="UP000663855">
    <property type="component" value="Unassembled WGS sequence"/>
</dbReference>
<evidence type="ECO:0000313" key="6">
    <source>
        <dbReference type="EMBL" id="CAF2133639.1"/>
    </source>
</evidence>
<dbReference type="EMBL" id="CAJNOW010021236">
    <property type="protein sequence ID" value="CAF1683400.1"/>
    <property type="molecule type" value="Genomic_DNA"/>
</dbReference>
<dbReference type="EMBL" id="CAJNOV010003818">
    <property type="protein sequence ID" value="CAF1154194.1"/>
    <property type="molecule type" value="Genomic_DNA"/>
</dbReference>
<feature type="transmembrane region" description="Helical" evidence="2">
    <location>
        <begin position="476"/>
        <end position="499"/>
    </location>
</feature>
<evidence type="ECO:0000313" key="8">
    <source>
        <dbReference type="EMBL" id="CAF3984224.1"/>
    </source>
</evidence>
<dbReference type="EMBL" id="CAJNRG010011585">
    <property type="protein sequence ID" value="CAF2133639.1"/>
    <property type="molecule type" value="Genomic_DNA"/>
</dbReference>
<protein>
    <submittedName>
        <fullName evidence="3">Uncharacterized protein</fullName>
    </submittedName>
</protein>
<dbReference type="Proteomes" id="UP000663887">
    <property type="component" value="Unassembled WGS sequence"/>
</dbReference>
<dbReference type="Proteomes" id="UP000663842">
    <property type="component" value="Unassembled WGS sequence"/>
</dbReference>
<dbReference type="Proteomes" id="UP000681720">
    <property type="component" value="Unassembled WGS sequence"/>
</dbReference>
<dbReference type="EMBL" id="CAJOBI010004983">
    <property type="protein sequence ID" value="CAF4018612.1"/>
    <property type="molecule type" value="Genomic_DNA"/>
</dbReference>
<gene>
    <name evidence="9" type="ORF">BYL167_LOCUS14632</name>
    <name evidence="3" type="ORF">CJN711_LOCUS9679</name>
    <name evidence="7" type="ORF">GIL414_LOCUS10150</name>
    <name evidence="4" type="ORF">KQP761_LOCUS37501</name>
    <name evidence="5" type="ORF">MBJ925_LOCUS7904</name>
    <name evidence="10" type="ORF">SMN809_LOCUS12886</name>
    <name evidence="8" type="ORF">UXM345_LOCUS15225</name>
    <name evidence="6" type="ORF">XDN619_LOCUS25217</name>
</gene>
<proteinExistence type="predicted"/>